<keyword evidence="3" id="KW-0378">Hydrolase</keyword>
<dbReference type="InterPro" id="IPR003692">
    <property type="entry name" value="Hydantoinase_B"/>
</dbReference>
<dbReference type="KEGG" id="cwo:Cwoe_0497"/>
<dbReference type="InterPro" id="IPR045079">
    <property type="entry name" value="Oxoprolinase-like"/>
</dbReference>
<evidence type="ECO:0000259" key="2">
    <source>
        <dbReference type="Pfam" id="PF02538"/>
    </source>
</evidence>
<dbReference type="PANTHER" id="PTHR11365:SF23">
    <property type="entry name" value="HYPOTHETICAL 5-OXOPROLINASE (EUROFUNG)-RELATED"/>
    <property type="match status" value="1"/>
</dbReference>
<dbReference type="EC" id="3.5.2.9" evidence="3"/>
<reference evidence="4" key="2">
    <citation type="submission" date="2010-01" db="EMBL/GenBank/DDBJ databases">
        <title>The complete genome of Conexibacter woesei DSM 14684.</title>
        <authorList>
            <consortium name="US DOE Joint Genome Institute (JGI-PGF)"/>
            <person name="Lucas S."/>
            <person name="Copeland A."/>
            <person name="Lapidus A."/>
            <person name="Glavina del Rio T."/>
            <person name="Dalin E."/>
            <person name="Tice H."/>
            <person name="Bruce D."/>
            <person name="Goodwin L."/>
            <person name="Pitluck S."/>
            <person name="Kyrpides N."/>
            <person name="Mavromatis K."/>
            <person name="Ivanova N."/>
            <person name="Mikhailova N."/>
            <person name="Chertkov O."/>
            <person name="Brettin T."/>
            <person name="Detter J.C."/>
            <person name="Han C."/>
            <person name="Larimer F."/>
            <person name="Land M."/>
            <person name="Hauser L."/>
            <person name="Markowitz V."/>
            <person name="Cheng J.-F."/>
            <person name="Hugenholtz P."/>
            <person name="Woyke T."/>
            <person name="Wu D."/>
            <person name="Pukall R."/>
            <person name="Steenblock K."/>
            <person name="Schneider S."/>
            <person name="Klenk H.-P."/>
            <person name="Eisen J.A."/>
        </authorList>
    </citation>
    <scope>NUCLEOTIDE SEQUENCE [LARGE SCALE GENOMIC DNA]</scope>
    <source>
        <strain evidence="4">DSM 14684 / CIP 108061 / JCM 11494 / NBRC 100937 / ID131577</strain>
    </source>
</reference>
<dbReference type="AlphaFoldDB" id="D3F862"/>
<dbReference type="GO" id="GO:0006749">
    <property type="term" value="P:glutathione metabolic process"/>
    <property type="evidence" value="ECO:0007669"/>
    <property type="project" value="TreeGrafter"/>
</dbReference>
<dbReference type="GO" id="GO:0017168">
    <property type="term" value="F:5-oxoprolinase (ATP-hydrolyzing) activity"/>
    <property type="evidence" value="ECO:0007669"/>
    <property type="project" value="UniProtKB-EC"/>
</dbReference>
<dbReference type="Proteomes" id="UP000008229">
    <property type="component" value="Chromosome"/>
</dbReference>
<reference evidence="3 4" key="1">
    <citation type="journal article" date="2010" name="Stand. Genomic Sci.">
        <title>Complete genome sequence of Conexibacter woesei type strain (ID131577).</title>
        <authorList>
            <person name="Pukall R."/>
            <person name="Lapidus A."/>
            <person name="Glavina Del Rio T."/>
            <person name="Copeland A."/>
            <person name="Tice H."/>
            <person name="Cheng J.-F."/>
            <person name="Lucas S."/>
            <person name="Chen F."/>
            <person name="Nolan M."/>
            <person name="Bruce D."/>
            <person name="Goodwin L."/>
            <person name="Pitluck S."/>
            <person name="Mavromatis K."/>
            <person name="Ivanova N."/>
            <person name="Ovchinnikova G."/>
            <person name="Pati A."/>
            <person name="Chen A."/>
            <person name="Palaniappan K."/>
            <person name="Land M."/>
            <person name="Hauser L."/>
            <person name="Chang Y.-J."/>
            <person name="Jeffries C.D."/>
            <person name="Chain P."/>
            <person name="Meincke L."/>
            <person name="Sims D."/>
            <person name="Brettin T."/>
            <person name="Detter J.C."/>
            <person name="Rohde M."/>
            <person name="Goeker M."/>
            <person name="Bristow J."/>
            <person name="Eisen J.A."/>
            <person name="Markowitz V."/>
            <person name="Kyrpides N.C."/>
            <person name="Klenk H.-P."/>
            <person name="Hugenholtz P."/>
        </authorList>
    </citation>
    <scope>NUCLEOTIDE SEQUENCE [LARGE SCALE GENOMIC DNA]</scope>
    <source>
        <strain evidence="4">DSM 14684 / CIP 108061 / JCM 11494 / NBRC 100937 / ID131577</strain>
    </source>
</reference>
<dbReference type="OrthoDB" id="102473at2"/>
<dbReference type="eggNOG" id="COG0146">
    <property type="taxonomic scope" value="Bacteria"/>
</dbReference>
<dbReference type="PANTHER" id="PTHR11365">
    <property type="entry name" value="5-OXOPROLINASE RELATED"/>
    <property type="match status" value="1"/>
</dbReference>
<dbReference type="STRING" id="469383.Cwoe_0497"/>
<evidence type="ECO:0000256" key="1">
    <source>
        <dbReference type="SAM" id="MobiDB-lite"/>
    </source>
</evidence>
<name>D3F862_CONWI</name>
<sequence>MSATTEPPRSSVSEEIDPTTFSVILSRLDSIAEEMTHTLENAAFTSMLSLLRDYSCCVYDAQARQVAMVDALPIHTNSMHLVLHAIEEAFGDDVHEGDVILCNDPYRGNTHVADLVTACPVFCDGERMFWSIVRGNQLDMGAPNPHSADGAARNVWQEGLKIPPLKLYDRGVQRADVLELYLANLRWRELLRGDLMAQLGSIWTGERRLQELCARYGNATIARYVDEAIAYARRRTEAEIERMPNGRYEARGWLDTDGSRATDLLVNCAVTIHDRSVEVDFSGSDPAGAHGLNASFATMQAAGGIPLVMAIDPDIPRNEGCLRTVTVSAPEGTLCNPVYPTSTAEATTATADLMQDVVCKALAQAIPERVRSGSARWAGAPMLSGTDERSGVFWGHSVLNSGGGGPASGGADGWPLIIGMAAFGGLKCASIEHTELLYPVRFRECEVEPDSMGLGEHIGGPGVRCALTPVAGEIEAVYTSDGLVNPPYGLGGGTAGAGGGTYIEPAGDGPRRFLHCALAPVPIAPGETWVGVTSGGGGWGDPLRRPLEQVLADVRDGICTAAAARATYGVVLGDDGELDAERTEQLRAELGRTRAVDARAAVPDAPRAADWFARQMRDGDVFVAPMGWEAEAPDPRSANQWGLPKHGLRTG</sequence>
<dbReference type="HOGENOM" id="CLU_020413_1_0_11"/>
<proteinExistence type="predicted"/>
<dbReference type="Pfam" id="PF02538">
    <property type="entry name" value="Hydantoinase_B"/>
    <property type="match status" value="1"/>
</dbReference>
<organism evidence="3 4">
    <name type="scientific">Conexibacter woesei (strain DSM 14684 / CCUG 47730 / CIP 108061 / JCM 11494 / NBRC 100937 / ID131577)</name>
    <dbReference type="NCBI Taxonomy" id="469383"/>
    <lineage>
        <taxon>Bacteria</taxon>
        <taxon>Bacillati</taxon>
        <taxon>Actinomycetota</taxon>
        <taxon>Thermoleophilia</taxon>
        <taxon>Solirubrobacterales</taxon>
        <taxon>Conexibacteraceae</taxon>
        <taxon>Conexibacter</taxon>
    </lineage>
</organism>
<feature type="domain" description="Hydantoinase B/oxoprolinase" evidence="2">
    <location>
        <begin position="17"/>
        <end position="542"/>
    </location>
</feature>
<dbReference type="RefSeq" id="WP_012931985.1">
    <property type="nucleotide sequence ID" value="NC_013739.1"/>
</dbReference>
<protein>
    <submittedName>
        <fullName evidence="3">5-oxoprolinase (ATP-hydrolyzing)</fullName>
        <ecNumber evidence="3">3.5.2.9</ecNumber>
    </submittedName>
</protein>
<dbReference type="EMBL" id="CP001854">
    <property type="protein sequence ID" value="ADB48932.1"/>
    <property type="molecule type" value="Genomic_DNA"/>
</dbReference>
<gene>
    <name evidence="3" type="ordered locus">Cwoe_0497</name>
</gene>
<keyword evidence="4" id="KW-1185">Reference proteome</keyword>
<accession>D3F862</accession>
<evidence type="ECO:0000313" key="3">
    <source>
        <dbReference type="EMBL" id="ADB48932.1"/>
    </source>
</evidence>
<dbReference type="GO" id="GO:0005829">
    <property type="term" value="C:cytosol"/>
    <property type="evidence" value="ECO:0007669"/>
    <property type="project" value="TreeGrafter"/>
</dbReference>
<feature type="region of interest" description="Disordered" evidence="1">
    <location>
        <begin position="630"/>
        <end position="651"/>
    </location>
</feature>
<evidence type="ECO:0000313" key="4">
    <source>
        <dbReference type="Proteomes" id="UP000008229"/>
    </source>
</evidence>